<evidence type="ECO:0000313" key="20">
    <source>
        <dbReference type="RefSeq" id="XP_048333543.1"/>
    </source>
</evidence>
<dbReference type="RefSeq" id="XP_024931618.2">
    <property type="nucleotide sequence ID" value="XM_025075850.3"/>
</dbReference>
<evidence type="ECO:0000259" key="8">
    <source>
        <dbReference type="Pfam" id="PF18052"/>
    </source>
</evidence>
<dbReference type="Pfam" id="PF25019">
    <property type="entry name" value="LRR_R13L1-DRL21"/>
    <property type="match status" value="1"/>
</dbReference>
<proteinExistence type="predicted"/>
<dbReference type="SUPFAM" id="SSF52540">
    <property type="entry name" value="P-loop containing nucleoside triphosphate hydrolases"/>
    <property type="match status" value="1"/>
</dbReference>
<keyword evidence="3" id="KW-0547">Nucleotide-binding</keyword>
<sequence length="1313" mass="150321">MKRPKRNSVELFDYQTRKPRLSLFPILSFPLVFETFLRKGKRKKTIADEMVDVGIGFLSASLQLLFHRMASREFVDFVRRSKLDNLLNKLKMVLLSASELLNDAERTQFGSQSVRLWLDELKDAIYQTEDVVYELHSEALQCEMMGQAESGSGTGGIVSQVQGFFSSTSELLPDVVVKLRLSLKNNLDMLEFLVGKNDVVGLIKGVKASPFRRLSKTGLVDEEFYVFGRDADREAIVNLLLSDEEGGHRISVVVIVGMAGIGKTTLAQLVYMDIDKKVRKPFDIKAWITLSDELDVFRSAKKIYEKVTNSLDCCVGETFDKLQLKLKKCLEGKRILFVIDDVWNENPERWYALKSLFESASHGSKIIITTEYVTVGSRTGTVPNYYLETLSEEDSWQLFLKRAFNNVKPSAYKNLEEIGEQIVKKCRGFPLEVTSLAGLLRTELDPRKWKDVLKSEIWDLPQHVHFPALWLSYHYLPPHLKRCFAYCSIFPKGYKFQKHKLILLWMAEDLLVPQNNKTLEEVGEEYFHDLTSRSFFHKSKFYGFTMHELVSDLAQFVSGEYCLRLDDNYLKILPKKTHHFSWTIKEAHINKKLKDVLGEDYSKIHRKTTPPLTLRTRETHIKKLEDLSTEYCLRLYDECLKIYLKKTRHLSWMTNEAHKSKKLEDVPYNNSLRTLLRIDGQFGLNNKFLMHPNSLQNFQCLRVLSLYRVDAVTGLLDFIGKLKLLRYLDLSWTEIKDIPNTICSLYNLQTLLLHYCSNLSMLPGSIGKLKHLRYLDLSNTQVEEIPDAVCNLHDLHTLLLGSCRLISCLPTCMEELINLRHLDIRATSIREIPPQLSNLRYLKISSDFVVGTSSESGIKMLGELQNMCGNLSIKSLEKVLNVDDVLEANLKDEKCITDLSLEWKGNTDDSQKSWEVLNGLQPHINLEQISIINYGGISFSDWVGDHSFSRLVYMSLSKCRKCCHLPPLGQLPSLKSLSIDGFDMVERIGDEFYTCGSSTVTKPFKSLEKLSFKFMPRWKEWSFVDGEVFSQLKELHLMDCPSLTLNKACFPDSLPSLTCLYISKCQHQVVASLLSGQLPLLGSLYIGYCPELESFPERRLPINIHKIEIFGCQNLELFLEEGWPSNLKSLSVGGCGKLFVPHMQWNLQTLTSLTSLHFSCMDELVDSFPEEGQLPTTLTSLTLCHLHNLKSLNGKAFQQLTSLEELSISYCKQLKCMPKEGLPRTLTSLHLSCLDNLKSLNGKALVQLSSLEKLSISYCPQLPCMPEQRLPASLSQLTIEWCRFLNPRCQREIGDDWPMIAHIPCIRINPKLM</sequence>
<feature type="domain" description="NB-ARC" evidence="7">
    <location>
        <begin position="232"/>
        <end position="406"/>
    </location>
</feature>
<evidence type="ECO:0000256" key="4">
    <source>
        <dbReference type="ARBA" id="ARBA00022821"/>
    </source>
</evidence>
<keyword evidence="2" id="KW-0677">Repeat</keyword>
<dbReference type="RefSeq" id="XP_048333546.1">
    <property type="nucleotide sequence ID" value="XM_048477589.2"/>
</dbReference>
<evidence type="ECO:0000259" key="9">
    <source>
        <dbReference type="Pfam" id="PF23559"/>
    </source>
</evidence>
<dbReference type="Proteomes" id="UP001652623">
    <property type="component" value="Chromosome 3"/>
</dbReference>
<dbReference type="InterPro" id="IPR032675">
    <property type="entry name" value="LRR_dom_sf"/>
</dbReference>
<evidence type="ECO:0000313" key="23">
    <source>
        <dbReference type="RefSeq" id="XP_048333546.1"/>
    </source>
</evidence>
<dbReference type="RefSeq" id="XP_048333544.1">
    <property type="nucleotide sequence ID" value="XM_048477587.2"/>
</dbReference>
<feature type="transmembrane region" description="Helical" evidence="6">
    <location>
        <begin position="20"/>
        <end position="37"/>
    </location>
</feature>
<name>A0ABM3IQP8_ZIZJJ</name>
<dbReference type="Pfam" id="PF23598">
    <property type="entry name" value="LRR_14"/>
    <property type="match status" value="1"/>
</dbReference>
<gene>
    <name evidence="13 14 15 16 17 18 19 20 21 22 23 24 25 26 27" type="primary">LOC107422384</name>
</gene>
<keyword evidence="6" id="KW-0472">Membrane</keyword>
<dbReference type="InterPro" id="IPR027417">
    <property type="entry name" value="P-loop_NTPase"/>
</dbReference>
<evidence type="ECO:0000313" key="21">
    <source>
        <dbReference type="RefSeq" id="XP_048333544.1"/>
    </source>
</evidence>
<evidence type="ECO:0000313" key="16">
    <source>
        <dbReference type="RefSeq" id="XP_048333538.1"/>
    </source>
</evidence>
<keyword evidence="4" id="KW-0611">Plant defense</keyword>
<dbReference type="InterPro" id="IPR036388">
    <property type="entry name" value="WH-like_DNA-bd_sf"/>
</dbReference>
<feature type="domain" description="Disease resistance R13L4/SHOC-2-like LRR" evidence="10">
    <location>
        <begin position="693"/>
        <end position="772"/>
    </location>
</feature>
<dbReference type="PRINTS" id="PR00364">
    <property type="entry name" value="DISEASERSIST"/>
</dbReference>
<dbReference type="RefSeq" id="XP_048333548.1">
    <property type="nucleotide sequence ID" value="XM_048477591.2"/>
</dbReference>
<dbReference type="Gene3D" id="3.40.50.300">
    <property type="entry name" value="P-loop containing nucleotide triphosphate hydrolases"/>
    <property type="match status" value="1"/>
</dbReference>
<evidence type="ECO:0000313" key="27">
    <source>
        <dbReference type="RefSeq" id="XP_060671768.1"/>
    </source>
</evidence>
<evidence type="ECO:0000256" key="6">
    <source>
        <dbReference type="SAM" id="Phobius"/>
    </source>
</evidence>
<dbReference type="InterPro" id="IPR056789">
    <property type="entry name" value="LRR_R13L1-DRL21"/>
</dbReference>
<keyword evidence="1" id="KW-0433">Leucine-rich repeat</keyword>
<evidence type="ECO:0000313" key="17">
    <source>
        <dbReference type="RefSeq" id="XP_048333539.1"/>
    </source>
</evidence>
<evidence type="ECO:0000313" key="15">
    <source>
        <dbReference type="RefSeq" id="XP_048333536.1"/>
    </source>
</evidence>
<accession>A0ABM3IQP8</accession>
<dbReference type="InterPro" id="IPR055414">
    <property type="entry name" value="LRR_R13L4/SHOC2-like"/>
</dbReference>
<dbReference type="Gene3D" id="1.10.8.430">
    <property type="entry name" value="Helical domain of apoptotic protease-activating factors"/>
    <property type="match status" value="1"/>
</dbReference>
<evidence type="ECO:0000313" key="18">
    <source>
        <dbReference type="RefSeq" id="XP_048333540.1"/>
    </source>
</evidence>
<evidence type="ECO:0000313" key="22">
    <source>
        <dbReference type="RefSeq" id="XP_048333545.1"/>
    </source>
</evidence>
<dbReference type="RefSeq" id="XP_048333539.1">
    <property type="nucleotide sequence ID" value="XM_048477582.2"/>
</dbReference>
<dbReference type="RefSeq" id="XP_060671768.1">
    <property type="nucleotide sequence ID" value="XM_060815785.1"/>
</dbReference>
<feature type="domain" description="Disease resistance N-terminal" evidence="8">
    <location>
        <begin position="58"/>
        <end position="144"/>
    </location>
</feature>
<dbReference type="InterPro" id="IPR003591">
    <property type="entry name" value="Leu-rich_rpt_typical-subtyp"/>
</dbReference>
<dbReference type="SUPFAM" id="SSF52058">
    <property type="entry name" value="L domain-like"/>
    <property type="match status" value="2"/>
</dbReference>
<dbReference type="RefSeq" id="XP_060671767.1">
    <property type="nucleotide sequence ID" value="XM_060815784.1"/>
</dbReference>
<reference evidence="13 14" key="1">
    <citation type="submission" date="2025-05" db="UniProtKB">
        <authorList>
            <consortium name="RefSeq"/>
        </authorList>
    </citation>
    <scope>IDENTIFICATION</scope>
    <source>
        <tissue evidence="13 14">Seedling</tissue>
    </source>
</reference>
<dbReference type="RefSeq" id="XP_048333540.1">
    <property type="nucleotide sequence ID" value="XM_048477583.2"/>
</dbReference>
<evidence type="ECO:0000313" key="13">
    <source>
        <dbReference type="RefSeq" id="XP_024931616.2"/>
    </source>
</evidence>
<evidence type="ECO:0000313" key="26">
    <source>
        <dbReference type="RefSeq" id="XP_060671767.1"/>
    </source>
</evidence>
<dbReference type="SMART" id="SM00369">
    <property type="entry name" value="LRR_TYP"/>
    <property type="match status" value="3"/>
</dbReference>
<dbReference type="Gene3D" id="1.10.10.10">
    <property type="entry name" value="Winged helix-like DNA-binding domain superfamily/Winged helix DNA-binding domain"/>
    <property type="match status" value="1"/>
</dbReference>
<dbReference type="RefSeq" id="XP_048333549.1">
    <property type="nucleotide sequence ID" value="XM_048477592.2"/>
</dbReference>
<evidence type="ECO:0000313" key="25">
    <source>
        <dbReference type="RefSeq" id="XP_048333549.1"/>
    </source>
</evidence>
<dbReference type="RefSeq" id="XP_048333541.1">
    <property type="nucleotide sequence ID" value="XM_048477584.2"/>
</dbReference>
<evidence type="ECO:0000256" key="5">
    <source>
        <dbReference type="ARBA" id="ARBA00022840"/>
    </source>
</evidence>
<dbReference type="RefSeq" id="XP_048333536.1">
    <property type="nucleotide sequence ID" value="XM_048477579.2"/>
</dbReference>
<dbReference type="Gene3D" id="1.20.5.4130">
    <property type="match status" value="1"/>
</dbReference>
<dbReference type="PANTHER" id="PTHR36766">
    <property type="entry name" value="PLANT BROAD-SPECTRUM MILDEW RESISTANCE PROTEIN RPW8"/>
    <property type="match status" value="1"/>
</dbReference>
<dbReference type="RefSeq" id="XP_048333545.1">
    <property type="nucleotide sequence ID" value="XM_048477588.2"/>
</dbReference>
<dbReference type="Pfam" id="PF23559">
    <property type="entry name" value="WHD_DRP"/>
    <property type="match status" value="1"/>
</dbReference>
<feature type="domain" description="R13L1/DRL21-like LRR repeat region" evidence="11">
    <location>
        <begin position="858"/>
        <end position="981"/>
    </location>
</feature>
<dbReference type="RefSeq" id="XP_048333543.1">
    <property type="nucleotide sequence ID" value="XM_048477586.2"/>
</dbReference>
<dbReference type="PANTHER" id="PTHR36766:SF40">
    <property type="entry name" value="DISEASE RESISTANCE PROTEIN RGA3"/>
    <property type="match status" value="1"/>
</dbReference>
<evidence type="ECO:0000259" key="10">
    <source>
        <dbReference type="Pfam" id="PF23598"/>
    </source>
</evidence>
<keyword evidence="6" id="KW-1133">Transmembrane helix</keyword>
<protein>
    <submittedName>
        <fullName evidence="13 14">Disease resistance protein At3g14460</fullName>
    </submittedName>
</protein>
<evidence type="ECO:0000259" key="7">
    <source>
        <dbReference type="Pfam" id="PF00931"/>
    </source>
</evidence>
<dbReference type="InterPro" id="IPR002182">
    <property type="entry name" value="NB-ARC"/>
</dbReference>
<dbReference type="RefSeq" id="XP_048333538.1">
    <property type="nucleotide sequence ID" value="XM_048477581.2"/>
</dbReference>
<feature type="domain" description="Disease resistance protein winged helix" evidence="9">
    <location>
        <begin position="489"/>
        <end position="554"/>
    </location>
</feature>
<dbReference type="RefSeq" id="XP_024931616.2">
    <property type="nucleotide sequence ID" value="XM_025075848.3"/>
</dbReference>
<evidence type="ECO:0000259" key="11">
    <source>
        <dbReference type="Pfam" id="PF25019"/>
    </source>
</evidence>
<dbReference type="InterPro" id="IPR058922">
    <property type="entry name" value="WHD_DRP"/>
</dbReference>
<keyword evidence="5" id="KW-0067">ATP-binding</keyword>
<dbReference type="InterPro" id="IPR042197">
    <property type="entry name" value="Apaf_helical"/>
</dbReference>
<organism evidence="12 15">
    <name type="scientific">Ziziphus jujuba</name>
    <name type="common">Chinese jujube</name>
    <name type="synonym">Ziziphus sativa</name>
    <dbReference type="NCBI Taxonomy" id="326968"/>
    <lineage>
        <taxon>Eukaryota</taxon>
        <taxon>Viridiplantae</taxon>
        <taxon>Streptophyta</taxon>
        <taxon>Embryophyta</taxon>
        <taxon>Tracheophyta</taxon>
        <taxon>Spermatophyta</taxon>
        <taxon>Magnoliopsida</taxon>
        <taxon>eudicotyledons</taxon>
        <taxon>Gunneridae</taxon>
        <taxon>Pentapetalae</taxon>
        <taxon>rosids</taxon>
        <taxon>fabids</taxon>
        <taxon>Rosales</taxon>
        <taxon>Rhamnaceae</taxon>
        <taxon>Paliureae</taxon>
        <taxon>Ziziphus</taxon>
    </lineage>
</organism>
<evidence type="ECO:0000313" key="14">
    <source>
        <dbReference type="RefSeq" id="XP_024931618.2"/>
    </source>
</evidence>
<evidence type="ECO:0000256" key="3">
    <source>
        <dbReference type="ARBA" id="ARBA00022741"/>
    </source>
</evidence>
<evidence type="ECO:0000256" key="1">
    <source>
        <dbReference type="ARBA" id="ARBA00022614"/>
    </source>
</evidence>
<dbReference type="InterPro" id="IPR041118">
    <property type="entry name" value="Rx_N"/>
</dbReference>
<dbReference type="GeneID" id="107422384"/>
<evidence type="ECO:0000313" key="12">
    <source>
        <dbReference type="Proteomes" id="UP001652623"/>
    </source>
</evidence>
<evidence type="ECO:0000313" key="19">
    <source>
        <dbReference type="RefSeq" id="XP_048333541.1"/>
    </source>
</evidence>
<evidence type="ECO:0000313" key="24">
    <source>
        <dbReference type="RefSeq" id="XP_048333548.1"/>
    </source>
</evidence>
<keyword evidence="12" id="KW-1185">Reference proteome</keyword>
<dbReference type="Pfam" id="PF18052">
    <property type="entry name" value="Rx_N"/>
    <property type="match status" value="1"/>
</dbReference>
<dbReference type="Gene3D" id="3.80.10.10">
    <property type="entry name" value="Ribonuclease Inhibitor"/>
    <property type="match status" value="4"/>
</dbReference>
<keyword evidence="6" id="KW-0812">Transmembrane</keyword>
<evidence type="ECO:0000256" key="2">
    <source>
        <dbReference type="ARBA" id="ARBA00022737"/>
    </source>
</evidence>
<dbReference type="Pfam" id="PF00931">
    <property type="entry name" value="NB-ARC"/>
    <property type="match status" value="1"/>
</dbReference>